<dbReference type="EMBL" id="FMZA01000010">
    <property type="protein sequence ID" value="SDC56164.1"/>
    <property type="molecule type" value="Genomic_DNA"/>
</dbReference>
<keyword evidence="4" id="KW-0520">NAD</keyword>
<dbReference type="AlphaFoldDB" id="A0A1G6MLK3"/>
<protein>
    <recommendedName>
        <fullName evidence="2">precorrin-2 dehydrogenase</fullName>
        <ecNumber evidence="2">1.3.1.76</ecNumber>
    </recommendedName>
</protein>
<keyword evidence="5" id="KW-0627">Porphyrin biosynthesis</keyword>
<evidence type="ECO:0000313" key="9">
    <source>
        <dbReference type="Proteomes" id="UP000199387"/>
    </source>
</evidence>
<dbReference type="PANTHER" id="PTHR35330:SF1">
    <property type="entry name" value="SIROHEME BIOSYNTHESIS PROTEIN MET8"/>
    <property type="match status" value="1"/>
</dbReference>
<dbReference type="InterPro" id="IPR042518">
    <property type="entry name" value="SirC_C"/>
</dbReference>
<comment type="pathway">
    <text evidence="1">Porphyrin-containing compound metabolism; siroheme biosynthesis; sirohydrochlorin from precorrin-2: step 1/1.</text>
</comment>
<keyword evidence="3" id="KW-0560">Oxidoreductase</keyword>
<comment type="catalytic activity">
    <reaction evidence="6">
        <text>precorrin-2 + NAD(+) = sirohydrochlorin + NADH + 2 H(+)</text>
        <dbReference type="Rhea" id="RHEA:15613"/>
        <dbReference type="ChEBI" id="CHEBI:15378"/>
        <dbReference type="ChEBI" id="CHEBI:57540"/>
        <dbReference type="ChEBI" id="CHEBI:57945"/>
        <dbReference type="ChEBI" id="CHEBI:58351"/>
        <dbReference type="ChEBI" id="CHEBI:58827"/>
        <dbReference type="EC" id="1.3.1.76"/>
    </reaction>
</comment>
<dbReference type="GO" id="GO:0019354">
    <property type="term" value="P:siroheme biosynthetic process"/>
    <property type="evidence" value="ECO:0007669"/>
    <property type="project" value="UniProtKB-UniPathway"/>
</dbReference>
<keyword evidence="9" id="KW-1185">Reference proteome</keyword>
<evidence type="ECO:0000256" key="2">
    <source>
        <dbReference type="ARBA" id="ARBA00012400"/>
    </source>
</evidence>
<gene>
    <name evidence="8" type="ORF">SAMN04488112_11036</name>
</gene>
<organism evidence="8 9">
    <name type="scientific">Melghirimyces thermohalophilus</name>
    <dbReference type="NCBI Taxonomy" id="1236220"/>
    <lineage>
        <taxon>Bacteria</taxon>
        <taxon>Bacillati</taxon>
        <taxon>Bacillota</taxon>
        <taxon>Bacilli</taxon>
        <taxon>Bacillales</taxon>
        <taxon>Thermoactinomycetaceae</taxon>
        <taxon>Melghirimyces</taxon>
    </lineage>
</organism>
<sequence>MAARRIRWLLIAGACVTVVAERAQEAIRVLAAEGKVTYREKPFAPADLEGAWVVVAATDSPEVNRKVAESAGDRQLVNVVDQPDRGNFHVPTSLQQGWLTLAVSTGGASPILAGMIRDKLAEQFDEKWAEALEALDEERRAIKGSGLCEEEKRHQLKRLARKWFDSL</sequence>
<evidence type="ECO:0000259" key="7">
    <source>
        <dbReference type="Pfam" id="PF14824"/>
    </source>
</evidence>
<dbReference type="SUPFAM" id="SSF75615">
    <property type="entry name" value="Siroheme synthase middle domains-like"/>
    <property type="match status" value="1"/>
</dbReference>
<dbReference type="InterPro" id="IPR028281">
    <property type="entry name" value="Sirohaem_synthase_central"/>
</dbReference>
<evidence type="ECO:0000256" key="3">
    <source>
        <dbReference type="ARBA" id="ARBA00023002"/>
    </source>
</evidence>
<dbReference type="PANTHER" id="PTHR35330">
    <property type="entry name" value="SIROHEME BIOSYNTHESIS PROTEIN MET8"/>
    <property type="match status" value="1"/>
</dbReference>
<dbReference type="InterPro" id="IPR028161">
    <property type="entry name" value="Met8-like"/>
</dbReference>
<dbReference type="EC" id="1.3.1.76" evidence="2"/>
<evidence type="ECO:0000256" key="5">
    <source>
        <dbReference type="ARBA" id="ARBA00023244"/>
    </source>
</evidence>
<name>A0A1G6MLK3_9BACL</name>
<dbReference type="NCBIfam" id="TIGR01470">
    <property type="entry name" value="cysG_Nterm"/>
    <property type="match status" value="1"/>
</dbReference>
<evidence type="ECO:0000256" key="1">
    <source>
        <dbReference type="ARBA" id="ARBA00005010"/>
    </source>
</evidence>
<dbReference type="GO" id="GO:0043115">
    <property type="term" value="F:precorrin-2 dehydrogenase activity"/>
    <property type="evidence" value="ECO:0007669"/>
    <property type="project" value="UniProtKB-EC"/>
</dbReference>
<reference evidence="8 9" key="1">
    <citation type="submission" date="2016-10" db="EMBL/GenBank/DDBJ databases">
        <authorList>
            <person name="de Groot N.N."/>
        </authorList>
    </citation>
    <scope>NUCLEOTIDE SEQUENCE [LARGE SCALE GENOMIC DNA]</scope>
    <source>
        <strain evidence="8 9">DSM 45514</strain>
    </source>
</reference>
<dbReference type="GO" id="GO:0004325">
    <property type="term" value="F:ferrochelatase activity"/>
    <property type="evidence" value="ECO:0007669"/>
    <property type="project" value="InterPro"/>
</dbReference>
<dbReference type="Gene3D" id="3.40.50.720">
    <property type="entry name" value="NAD(P)-binding Rossmann-like Domain"/>
    <property type="match status" value="1"/>
</dbReference>
<dbReference type="Pfam" id="PF13241">
    <property type="entry name" value="NAD_binding_7"/>
    <property type="match status" value="1"/>
</dbReference>
<accession>A0A1G6MLK3</accession>
<evidence type="ECO:0000256" key="4">
    <source>
        <dbReference type="ARBA" id="ARBA00023027"/>
    </source>
</evidence>
<proteinExistence type="predicted"/>
<dbReference type="SUPFAM" id="SSF51735">
    <property type="entry name" value="NAD(P)-binding Rossmann-fold domains"/>
    <property type="match status" value="1"/>
</dbReference>
<dbReference type="Pfam" id="PF14824">
    <property type="entry name" value="Sirohm_synth_M"/>
    <property type="match status" value="1"/>
</dbReference>
<dbReference type="STRING" id="1236220.SAMN04488112_11036"/>
<dbReference type="UniPathway" id="UPA00262">
    <property type="reaction ID" value="UER00222"/>
</dbReference>
<evidence type="ECO:0000313" key="8">
    <source>
        <dbReference type="EMBL" id="SDC56164.1"/>
    </source>
</evidence>
<dbReference type="Gene3D" id="1.10.8.610">
    <property type="entry name" value="SirC, precorrin-2 dehydrogenase, C-terminal helical domain-like"/>
    <property type="match status" value="1"/>
</dbReference>
<dbReference type="Proteomes" id="UP000199387">
    <property type="component" value="Unassembled WGS sequence"/>
</dbReference>
<dbReference type="InterPro" id="IPR036291">
    <property type="entry name" value="NAD(P)-bd_dom_sf"/>
</dbReference>
<dbReference type="InterPro" id="IPR006367">
    <property type="entry name" value="Sirohaem_synthase_N"/>
</dbReference>
<feature type="domain" description="Siroheme synthase central" evidence="7">
    <location>
        <begin position="97"/>
        <end position="123"/>
    </location>
</feature>
<evidence type="ECO:0000256" key="6">
    <source>
        <dbReference type="ARBA" id="ARBA00047561"/>
    </source>
</evidence>